<protein>
    <submittedName>
        <fullName evidence="3">Uncharacterized protein</fullName>
    </submittedName>
</protein>
<gene>
    <name evidence="3" type="ORF">MB84_31375</name>
</gene>
<evidence type="ECO:0000256" key="2">
    <source>
        <dbReference type="SAM" id="Coils"/>
    </source>
</evidence>
<dbReference type="InterPro" id="IPR003409">
    <property type="entry name" value="MORN"/>
</dbReference>
<dbReference type="KEGG" id="pox:MB84_31375"/>
<keyword evidence="4" id="KW-1185">Reference proteome</keyword>
<geneLocation type="plasmid" evidence="3 4">
    <name>pPO70-1</name>
</geneLocation>
<dbReference type="PANTHER" id="PTHR23084">
    <property type="entry name" value="PHOSPHATIDYLINOSITOL-4-PHOSPHATE 5-KINASE RELATED"/>
    <property type="match status" value="1"/>
</dbReference>
<dbReference type="AlphaFoldDB" id="A0A192B0R7"/>
<sequence length="718" mass="80683">MTDENRLAQQQPLRDAFEQYETAKLRYARAENEAIRLCPRHHADDMSAQTRQAQAALAAWQEEFKGLSRAHDDVVSAHTAYENWGDVDDAMRHVLTQERECIDFDFKCKSSLFGQRLSILSQPEHLPVRDVTAFETTKIKYQRLKDAVQMLINNFRQQINSQNAIDIPHIKAISKEIDSKLSSMNVLHQHLHDTSHPGNESGEKALKAIEDEHELSAFEAENTLAEIRHLLTFATPGNELDYTDASGVKRILILTHDSAAHTACVKVPDTGLYDGGWAGQPHGKGTVSLYNGSRYTGDWRDGRRHGKGSHIWPNGIQYTGMWAENVAHGDGIFDHPAGLTTRLTLQNGVCARIAEGAGNRDWFNQMMLDAVDNGAPEGYAESALLLTAQDMGPLSSNPQNDSQAYVDYRNAMLALVKRAHQWMLCSEADRARAWQDNLKINGNGILFNPSMLFHSIKIEILPPVEEGGRYALTLFNSGKGLLLHPYSIDTKKFETRLSVYINSENEQTLRDIFLSREKLDIGFIYQFALQHRSEPPSQNRDAQIGYGSVYQSPQSSENCSIKSWMAVFKNKALQMNEKLGLSHYNRFRNEFLKHALTLELETSSFALLRGEAPKNDVKAIARVHYRTITRLGDIAATATRLFPGLLIEGFFAQHAAQLYPRDTEKQQALVALTSLEKMKDLSQAILSGNGWLLTDVLRAAAFSKIIKRELQTQALTSH</sequence>
<keyword evidence="2" id="KW-0175">Coiled coil</keyword>
<dbReference type="SMART" id="SM00698">
    <property type="entry name" value="MORN"/>
    <property type="match status" value="2"/>
</dbReference>
<evidence type="ECO:0000256" key="1">
    <source>
        <dbReference type="ARBA" id="ARBA00022737"/>
    </source>
</evidence>
<dbReference type="Proteomes" id="UP000035050">
    <property type="component" value="Plasmid pPO70-1"/>
</dbReference>
<dbReference type="PANTHER" id="PTHR23084:SF263">
    <property type="entry name" value="MORN REPEAT-CONTAINING PROTEIN 1"/>
    <property type="match status" value="1"/>
</dbReference>
<reference evidence="3" key="1">
    <citation type="submission" date="2016-06" db="EMBL/GenBank/DDBJ databases">
        <title>Pandoraea oxalativorans DSM 23570 Genome Sequencing.</title>
        <authorList>
            <person name="Ee R."/>
            <person name="Lim Y.-L."/>
            <person name="Yong D."/>
            <person name="Yin W.-F."/>
            <person name="Chan K.-G."/>
        </authorList>
    </citation>
    <scope>NUCLEOTIDE SEQUENCE</scope>
    <source>
        <strain evidence="3">DSM 23570</strain>
        <plasmid evidence="3">pPO70-1</plasmid>
    </source>
</reference>
<keyword evidence="3" id="KW-0614">Plasmid</keyword>
<organism evidence="3 4">
    <name type="scientific">Pandoraea oxalativorans</name>
    <dbReference type="NCBI Taxonomy" id="573737"/>
    <lineage>
        <taxon>Bacteria</taxon>
        <taxon>Pseudomonadati</taxon>
        <taxon>Pseudomonadota</taxon>
        <taxon>Betaproteobacteria</taxon>
        <taxon>Burkholderiales</taxon>
        <taxon>Burkholderiaceae</taxon>
        <taxon>Pandoraea</taxon>
    </lineage>
</organism>
<dbReference type="Pfam" id="PF02493">
    <property type="entry name" value="MORN"/>
    <property type="match status" value="3"/>
</dbReference>
<dbReference type="Gene3D" id="2.20.110.10">
    <property type="entry name" value="Histone H3 K4-specific methyltransferase SET7/9 N-terminal domain"/>
    <property type="match status" value="1"/>
</dbReference>
<accession>A0A192B0R7</accession>
<keyword evidence="1" id="KW-0677">Repeat</keyword>
<proteinExistence type="predicted"/>
<name>A0A192B0R7_9BURK</name>
<evidence type="ECO:0000313" key="4">
    <source>
        <dbReference type="Proteomes" id="UP000035050"/>
    </source>
</evidence>
<feature type="coiled-coil region" evidence="2">
    <location>
        <begin position="13"/>
        <end position="63"/>
    </location>
</feature>
<dbReference type="EMBL" id="CP011518">
    <property type="protein sequence ID" value="ANJ86755.1"/>
    <property type="molecule type" value="Genomic_DNA"/>
</dbReference>
<evidence type="ECO:0000313" key="3">
    <source>
        <dbReference type="EMBL" id="ANJ86755.1"/>
    </source>
</evidence>
<dbReference type="SUPFAM" id="SSF82185">
    <property type="entry name" value="Histone H3 K4-specific methyltransferase SET7/9 N-terminal domain"/>
    <property type="match status" value="1"/>
</dbReference>